<protein>
    <recommendedName>
        <fullName evidence="3">Sulfatase-modifying factor enzyme-like domain-containing protein</fullName>
    </recommendedName>
</protein>
<name>A0A2G6EE59_9BACT</name>
<evidence type="ECO:0000313" key="4">
    <source>
        <dbReference type="EMBL" id="PID60406.1"/>
    </source>
</evidence>
<dbReference type="Proteomes" id="UP000229740">
    <property type="component" value="Unassembled WGS sequence"/>
</dbReference>
<keyword evidence="2" id="KW-1133">Transmembrane helix</keyword>
<keyword evidence="2" id="KW-0472">Membrane</keyword>
<dbReference type="GO" id="GO:0120147">
    <property type="term" value="F:formylglycine-generating oxidase activity"/>
    <property type="evidence" value="ECO:0007669"/>
    <property type="project" value="TreeGrafter"/>
</dbReference>
<accession>A0A2G6EE59</accession>
<keyword evidence="2" id="KW-0812">Transmembrane</keyword>
<dbReference type="InterPro" id="IPR051043">
    <property type="entry name" value="Sulfatase_Mod_Factor_Kinase"/>
</dbReference>
<dbReference type="InterPro" id="IPR005532">
    <property type="entry name" value="SUMF_dom"/>
</dbReference>
<dbReference type="PANTHER" id="PTHR23150:SF19">
    <property type="entry name" value="FORMYLGLYCINE-GENERATING ENZYME"/>
    <property type="match status" value="1"/>
</dbReference>
<comment type="caution">
    <text evidence="4">The sequence shown here is derived from an EMBL/GenBank/DDBJ whole genome shotgun (WGS) entry which is preliminary data.</text>
</comment>
<dbReference type="SUPFAM" id="SSF56436">
    <property type="entry name" value="C-type lectin-like"/>
    <property type="match status" value="1"/>
</dbReference>
<dbReference type="InterPro" id="IPR042095">
    <property type="entry name" value="SUMF_sf"/>
</dbReference>
<dbReference type="InterPro" id="IPR016187">
    <property type="entry name" value="CTDL_fold"/>
</dbReference>
<evidence type="ECO:0000259" key="3">
    <source>
        <dbReference type="Pfam" id="PF03781"/>
    </source>
</evidence>
<evidence type="ECO:0000256" key="1">
    <source>
        <dbReference type="SAM" id="MobiDB-lite"/>
    </source>
</evidence>
<gene>
    <name evidence="4" type="ORF">CSB45_00335</name>
</gene>
<evidence type="ECO:0000256" key="2">
    <source>
        <dbReference type="SAM" id="Phobius"/>
    </source>
</evidence>
<dbReference type="Pfam" id="PF03781">
    <property type="entry name" value="FGE-sulfatase"/>
    <property type="match status" value="1"/>
</dbReference>
<proteinExistence type="predicted"/>
<organism evidence="4">
    <name type="scientific">candidate division KSB3 bacterium</name>
    <dbReference type="NCBI Taxonomy" id="2044937"/>
    <lineage>
        <taxon>Bacteria</taxon>
        <taxon>candidate division KSB3</taxon>
    </lineage>
</organism>
<dbReference type="PANTHER" id="PTHR23150">
    <property type="entry name" value="SULFATASE MODIFYING FACTOR 1, 2"/>
    <property type="match status" value="1"/>
</dbReference>
<dbReference type="EMBL" id="PDPS01000007">
    <property type="protein sequence ID" value="PID60406.1"/>
    <property type="molecule type" value="Genomic_DNA"/>
</dbReference>
<dbReference type="Gene3D" id="3.90.1580.10">
    <property type="entry name" value="paralog of FGE (formylglycine-generating enzyme)"/>
    <property type="match status" value="1"/>
</dbReference>
<feature type="region of interest" description="Disordered" evidence="1">
    <location>
        <begin position="137"/>
        <end position="161"/>
    </location>
</feature>
<sequence>MHATDQTVFITLLHVGAHKEAVASVLSKIQGLKDSPDRLIAGVPCRISGKVPLPLAEKVKMYLEKVGATVSLDDEKRSEAGFSAPQLDKDELPVFDGSDDFEWSSEQAEAVPDEALITGRSRPAGPIETDVMSFEQISEDSSGSDTERREAGAAYQAEDDVHGTQARSGFVSFASSPDQAALSDTKRLNTSRGLKKVLPRKTLKRRSRKPSRSWLGIAVPVVLALVLFAGLAVGLWFYRSGAFPFPRLSGGHRFRSSDTGVLTVENPDAAELKLYHVIGTRVIEQIPFDGKPVSLQRGDYYIEAVNGRDRTGFPVYIAGRGSRTVLPVSVSAPDSPLPGLVYIPGGWFRMGNKKTATPYVGFSDESPAVDVYVSGFFLSQYEVTNEEYRKFVDDGGYDEERYWQRLIEDWPSLTQRAPAYEQAFGRDGWHSVSQYIRLAFIDTDDRPGPRLWQFDEPPYDDGHDSRPIVGISLYEADAYCRWKTQQSGILHRLPTEAEWEKAARGKEGYLFSYGNEYDGSLANTESQTPKKVGSYPPNSYGLYDMTGNVWEWVSDQYDAERYQSWRDKGPFAVRDPRAFDADNAYDRVIIKGGSFRSVNRMNARTCVRYAIFPNDWHTNIGFRYVVAP</sequence>
<feature type="transmembrane region" description="Helical" evidence="2">
    <location>
        <begin position="214"/>
        <end position="238"/>
    </location>
</feature>
<reference evidence="4" key="1">
    <citation type="submission" date="2017-10" db="EMBL/GenBank/DDBJ databases">
        <title>Novel microbial diversity and functional potential in the marine mammal oral microbiome.</title>
        <authorList>
            <person name="Dudek N.K."/>
            <person name="Sun C.L."/>
            <person name="Burstein D."/>
            <person name="Kantor R.S."/>
            <person name="Aliaga Goltsman D.S."/>
            <person name="Bik E.M."/>
            <person name="Thomas B.C."/>
            <person name="Banfield J.F."/>
            <person name="Relman D.A."/>
        </authorList>
    </citation>
    <scope>NUCLEOTIDE SEQUENCE [LARGE SCALE GENOMIC DNA]</scope>
    <source>
        <strain evidence="4">DOLZORAL124_49_17</strain>
    </source>
</reference>
<dbReference type="AlphaFoldDB" id="A0A2G6EE59"/>
<feature type="domain" description="Sulfatase-modifying factor enzyme-like" evidence="3">
    <location>
        <begin position="337"/>
        <end position="625"/>
    </location>
</feature>